<evidence type="ECO:0000313" key="2">
    <source>
        <dbReference type="EMBL" id="CAG7559499.1"/>
    </source>
</evidence>
<proteinExistence type="predicted"/>
<comment type="caution">
    <text evidence="2">The sequence shown here is derived from an EMBL/GenBank/DDBJ whole genome shotgun (WGS) entry which is preliminary data.</text>
</comment>
<evidence type="ECO:0000313" key="3">
    <source>
        <dbReference type="Proteomes" id="UP000693738"/>
    </source>
</evidence>
<dbReference type="Pfam" id="PF06985">
    <property type="entry name" value="HET"/>
    <property type="match status" value="1"/>
</dbReference>
<name>A0A8J2J4D5_FUSEQ</name>
<organism evidence="2 3">
    <name type="scientific">Fusarium equiseti</name>
    <name type="common">Fusarium scirpi</name>
    <dbReference type="NCBI Taxonomy" id="61235"/>
    <lineage>
        <taxon>Eukaryota</taxon>
        <taxon>Fungi</taxon>
        <taxon>Dikarya</taxon>
        <taxon>Ascomycota</taxon>
        <taxon>Pezizomycotina</taxon>
        <taxon>Sordariomycetes</taxon>
        <taxon>Hypocreomycetidae</taxon>
        <taxon>Hypocreales</taxon>
        <taxon>Nectriaceae</taxon>
        <taxon>Fusarium</taxon>
        <taxon>Fusarium incarnatum-equiseti species complex</taxon>
    </lineage>
</organism>
<dbReference type="PANTHER" id="PTHR33112">
    <property type="entry name" value="DOMAIN PROTEIN, PUTATIVE-RELATED"/>
    <property type="match status" value="1"/>
</dbReference>
<evidence type="ECO:0000259" key="1">
    <source>
        <dbReference type="Pfam" id="PF06985"/>
    </source>
</evidence>
<accession>A0A8J2J4D5</accession>
<dbReference type="EMBL" id="CAJSTJ010000129">
    <property type="protein sequence ID" value="CAG7559499.1"/>
    <property type="molecule type" value="Genomic_DNA"/>
</dbReference>
<gene>
    <name evidence="2" type="ORF">FEQUK3_LOCUS5222</name>
</gene>
<dbReference type="AlphaFoldDB" id="A0A8J2J4D5"/>
<reference evidence="2" key="1">
    <citation type="submission" date="2021-05" db="EMBL/GenBank/DDBJ databases">
        <authorList>
            <person name="Khan N."/>
        </authorList>
    </citation>
    <scope>NUCLEOTIDE SEQUENCE</scope>
</reference>
<dbReference type="Proteomes" id="UP000693738">
    <property type="component" value="Unassembled WGS sequence"/>
</dbReference>
<sequence length="639" mass="72345">MMDIAPAQDSNRSLQKECSHMRIGGSGRFVFPELDAASDSCRLCCLYKDVALACIRGQLPGLSEPFFKDEADEKAILKELRLSYNHGDLTIHAPGHDYSLVILRDRDHAGPEDAGVEGLNFERRYHVGRYTNSSESFERARKWLNECLSNHSCPKLGVTEVSLPKRLLVVEGALESPIRLIETKGDEYPYVCLSHRWGDPKHKQLKTTTRTVQSHMDKVEWHVLPATFRDAATVCRSMDIKYLWIDSLCILQTFEGMTSEELEVTKQDFAQENSNMARTYQNSHFTISADISTHMDSGMFSQYPVDDYNMNVMSDDGSQASIYVREWKFNHYGDKVPELETRGWTLQEFLLPPRVLHFGVFDLEWRCAERIMCGCGVLDRDERQQSNWHRHHFIEKATKPPPDDPEGALVWWEQVISSCTSRQLTNAADKLPALSGMAQQRTQVRGGVYLAGLWQDSLLHDLCWYHAFMNNVPEAGGVGFRPSQYRAPSWSWASLDTDARCCWWWTGVYGRHPVSCGGEPKPACEILEVACVPSTSDPTGAVRSGFLDIKAGLIPGVICPDPEERVTWSVHNLETLLNIRFVKPDCTVEDDDLAFGSRVFCAPIAEVVHPTGLQYGCLVLKRVDTRFVQVLLSDRVKID</sequence>
<protein>
    <recommendedName>
        <fullName evidence="1">Heterokaryon incompatibility domain-containing protein</fullName>
    </recommendedName>
</protein>
<dbReference type="PANTHER" id="PTHR33112:SF9">
    <property type="entry name" value="HETEROKARYON INCOMPATIBILITY DOMAIN-CONTAINING PROTEIN"/>
    <property type="match status" value="1"/>
</dbReference>
<feature type="domain" description="Heterokaryon incompatibility" evidence="1">
    <location>
        <begin position="190"/>
        <end position="348"/>
    </location>
</feature>
<dbReference type="InterPro" id="IPR010730">
    <property type="entry name" value="HET"/>
</dbReference>